<evidence type="ECO:0000313" key="3">
    <source>
        <dbReference type="EnsemblMetazoa" id="AFAF002452-PA"/>
    </source>
</evidence>
<accession>A0A182Q3P4</accession>
<name>A0A182Q3P4_9DIPT</name>
<protein>
    <submittedName>
        <fullName evidence="3">Uncharacterized protein</fullName>
    </submittedName>
</protein>
<proteinExistence type="predicted"/>
<dbReference type="EMBL" id="AXCN02001767">
    <property type="status" value="NOT_ANNOTATED_CDS"/>
    <property type="molecule type" value="Genomic_DNA"/>
</dbReference>
<dbReference type="VEuPathDB" id="VectorBase:AFAF002452"/>
<reference evidence="4" key="1">
    <citation type="submission" date="2014-01" db="EMBL/GenBank/DDBJ databases">
        <title>The Genome Sequence of Anopheles farauti FAR1 (V2).</title>
        <authorList>
            <consortium name="The Broad Institute Genomics Platform"/>
            <person name="Neafsey D.E."/>
            <person name="Besansky N."/>
            <person name="Howell P."/>
            <person name="Walton C."/>
            <person name="Young S.K."/>
            <person name="Zeng Q."/>
            <person name="Gargeya S."/>
            <person name="Fitzgerald M."/>
            <person name="Haas B."/>
            <person name="Abouelleil A."/>
            <person name="Allen A.W."/>
            <person name="Alvarado L."/>
            <person name="Arachchi H.M."/>
            <person name="Berlin A.M."/>
            <person name="Chapman S.B."/>
            <person name="Gainer-Dewar J."/>
            <person name="Goldberg J."/>
            <person name="Griggs A."/>
            <person name="Gujja S."/>
            <person name="Hansen M."/>
            <person name="Howarth C."/>
            <person name="Imamovic A."/>
            <person name="Ireland A."/>
            <person name="Larimer J."/>
            <person name="McCowan C."/>
            <person name="Murphy C."/>
            <person name="Pearson M."/>
            <person name="Poon T.W."/>
            <person name="Priest M."/>
            <person name="Roberts A."/>
            <person name="Saif S."/>
            <person name="Shea T."/>
            <person name="Sisk P."/>
            <person name="Sykes S."/>
            <person name="Wortman J."/>
            <person name="Nusbaum C."/>
            <person name="Birren B."/>
        </authorList>
    </citation>
    <scope>NUCLEOTIDE SEQUENCE [LARGE SCALE GENOMIC DNA]</scope>
    <source>
        <strain evidence="4">FAR1</strain>
    </source>
</reference>
<feature type="signal peptide" evidence="2">
    <location>
        <begin position="1"/>
        <end position="25"/>
    </location>
</feature>
<sequence>MNMARFTVLAALFVGTVCLFAHTSALPRAIQPLARQAPPEIPGQDQFPPPPPPPQMPQLRTRRYARTLIELTNTLPALETISHTMGGREKRAAKGTGKLPRKAG</sequence>
<feature type="chain" id="PRO_5047238084" evidence="2">
    <location>
        <begin position="26"/>
        <end position="104"/>
    </location>
</feature>
<dbReference type="AlphaFoldDB" id="A0A182Q3P4"/>
<keyword evidence="2" id="KW-0732">Signal</keyword>
<feature type="region of interest" description="Disordered" evidence="1">
    <location>
        <begin position="33"/>
        <end position="58"/>
    </location>
</feature>
<dbReference type="Proteomes" id="UP000075886">
    <property type="component" value="Unassembled WGS sequence"/>
</dbReference>
<feature type="region of interest" description="Disordered" evidence="1">
    <location>
        <begin position="80"/>
        <end position="104"/>
    </location>
</feature>
<keyword evidence="4" id="KW-1185">Reference proteome</keyword>
<feature type="compositionally biased region" description="Pro residues" evidence="1">
    <location>
        <begin position="47"/>
        <end position="56"/>
    </location>
</feature>
<evidence type="ECO:0000256" key="1">
    <source>
        <dbReference type="SAM" id="MobiDB-lite"/>
    </source>
</evidence>
<evidence type="ECO:0000313" key="4">
    <source>
        <dbReference type="Proteomes" id="UP000075886"/>
    </source>
</evidence>
<dbReference type="EnsemblMetazoa" id="AFAF002452-RA">
    <property type="protein sequence ID" value="AFAF002452-PA"/>
    <property type="gene ID" value="AFAF002452"/>
</dbReference>
<evidence type="ECO:0000256" key="2">
    <source>
        <dbReference type="SAM" id="SignalP"/>
    </source>
</evidence>
<organism evidence="3 4">
    <name type="scientific">Anopheles farauti</name>
    <dbReference type="NCBI Taxonomy" id="69004"/>
    <lineage>
        <taxon>Eukaryota</taxon>
        <taxon>Metazoa</taxon>
        <taxon>Ecdysozoa</taxon>
        <taxon>Arthropoda</taxon>
        <taxon>Hexapoda</taxon>
        <taxon>Insecta</taxon>
        <taxon>Pterygota</taxon>
        <taxon>Neoptera</taxon>
        <taxon>Endopterygota</taxon>
        <taxon>Diptera</taxon>
        <taxon>Nematocera</taxon>
        <taxon>Culicoidea</taxon>
        <taxon>Culicidae</taxon>
        <taxon>Anophelinae</taxon>
        <taxon>Anopheles</taxon>
    </lineage>
</organism>
<reference evidence="3" key="2">
    <citation type="submission" date="2020-05" db="UniProtKB">
        <authorList>
            <consortium name="EnsemblMetazoa"/>
        </authorList>
    </citation>
    <scope>IDENTIFICATION</scope>
    <source>
        <strain evidence="3">FAR1</strain>
    </source>
</reference>